<accession>A0A5N6H8G9</accession>
<feature type="signal peptide" evidence="1">
    <location>
        <begin position="1"/>
        <end position="15"/>
    </location>
</feature>
<gene>
    <name evidence="2" type="ORF">BDV35DRAFT_341518</name>
</gene>
<name>A0A5N6H8G9_ASPFL</name>
<dbReference type="AlphaFoldDB" id="A0A5N6H8G9"/>
<evidence type="ECO:0000256" key="1">
    <source>
        <dbReference type="SAM" id="SignalP"/>
    </source>
</evidence>
<sequence length="87" mass="9970">MFFLFSLLFSCPSLFKTPKVANLKSFDRTFGTGTLVRGFSFLRAEQTGTFVHMRPETSDKWTFHTPALAEYANYSRFYQAFPFSSGS</sequence>
<feature type="chain" id="PRO_5024852162" evidence="1">
    <location>
        <begin position="16"/>
        <end position="87"/>
    </location>
</feature>
<proteinExistence type="predicted"/>
<protein>
    <submittedName>
        <fullName evidence="2">Uncharacterized protein</fullName>
    </submittedName>
</protein>
<dbReference type="Proteomes" id="UP000325434">
    <property type="component" value="Unassembled WGS sequence"/>
</dbReference>
<organism evidence="2">
    <name type="scientific">Aspergillus flavus</name>
    <dbReference type="NCBI Taxonomy" id="5059"/>
    <lineage>
        <taxon>Eukaryota</taxon>
        <taxon>Fungi</taxon>
        <taxon>Dikarya</taxon>
        <taxon>Ascomycota</taxon>
        <taxon>Pezizomycotina</taxon>
        <taxon>Eurotiomycetes</taxon>
        <taxon>Eurotiomycetidae</taxon>
        <taxon>Eurotiales</taxon>
        <taxon>Aspergillaceae</taxon>
        <taxon>Aspergillus</taxon>
        <taxon>Aspergillus subgen. Circumdati</taxon>
    </lineage>
</organism>
<evidence type="ECO:0000313" key="2">
    <source>
        <dbReference type="EMBL" id="KAB8250518.1"/>
    </source>
</evidence>
<keyword evidence="1" id="KW-0732">Signal</keyword>
<reference evidence="2" key="1">
    <citation type="submission" date="2019-04" db="EMBL/GenBank/DDBJ databases">
        <title>Friends and foes A comparative genomics study of 23 Aspergillus species from section Flavi.</title>
        <authorList>
            <consortium name="DOE Joint Genome Institute"/>
            <person name="Kjaerbolling I."/>
            <person name="Vesth T."/>
            <person name="Frisvad J.C."/>
            <person name="Nybo J.L."/>
            <person name="Theobald S."/>
            <person name="Kildgaard S."/>
            <person name="Isbrandt T."/>
            <person name="Kuo A."/>
            <person name="Sato A."/>
            <person name="Lyhne E.K."/>
            <person name="Kogle M.E."/>
            <person name="Wiebenga A."/>
            <person name="Kun R.S."/>
            <person name="Lubbers R.J."/>
            <person name="Makela M.R."/>
            <person name="Barry K."/>
            <person name="Chovatia M."/>
            <person name="Clum A."/>
            <person name="Daum C."/>
            <person name="Haridas S."/>
            <person name="He G."/>
            <person name="LaButti K."/>
            <person name="Lipzen A."/>
            <person name="Mondo S."/>
            <person name="Riley R."/>
            <person name="Salamov A."/>
            <person name="Simmons B.A."/>
            <person name="Magnuson J.K."/>
            <person name="Henrissat B."/>
            <person name="Mortensen U.H."/>
            <person name="Larsen T.O."/>
            <person name="Devries R.P."/>
            <person name="Grigoriev I.V."/>
            <person name="Machida M."/>
            <person name="Baker S.E."/>
            <person name="Andersen M.R."/>
        </authorList>
    </citation>
    <scope>NUCLEOTIDE SEQUENCE [LARGE SCALE GENOMIC DNA]</scope>
    <source>
        <strain evidence="2">CBS 121.62</strain>
    </source>
</reference>
<dbReference type="EMBL" id="ML734564">
    <property type="protein sequence ID" value="KAB8250518.1"/>
    <property type="molecule type" value="Genomic_DNA"/>
</dbReference>